<name>A0A6I1MUX0_9CLOT</name>
<proteinExistence type="predicted"/>
<evidence type="ECO:0000313" key="3">
    <source>
        <dbReference type="Proteomes" id="UP000430345"/>
    </source>
</evidence>
<protein>
    <submittedName>
        <fullName evidence="2">Uncharacterized protein</fullName>
    </submittedName>
</protein>
<dbReference type="EMBL" id="WHJC01000265">
    <property type="protein sequence ID" value="MPQ44641.1"/>
    <property type="molecule type" value="Genomic_DNA"/>
</dbReference>
<dbReference type="SUPFAM" id="SSF82171">
    <property type="entry name" value="DPP6 N-terminal domain-like"/>
    <property type="match status" value="1"/>
</dbReference>
<dbReference type="OrthoDB" id="1952449at2"/>
<dbReference type="Proteomes" id="UP000430345">
    <property type="component" value="Unassembled WGS sequence"/>
</dbReference>
<sequence length="275" mass="31553">MGKPSIFSKNYQKKMKRRKITIITLIIIIIALGGTFILGNFSNFNVKDKVKYFFNKSKMLNGNLVEKQNKDSENLNTIEQKTNKNINDQNSEKKDIIKEKTITSTLSSGDKIYIKYEENSTNSEKTILTVEGNGKYSFDISPDKKKVVVLDDLSQDMKVIDVNLGEKDITKPSYTTSKGKTYNKEDILKSFPNQIWGIEPKFLDDNNIVYISNLPYFGDGDLYKYIWIFDLNTGEYKVLFNSKGKDIKFNELDINKLIVNIDGIEKVLDASKNLQ</sequence>
<reference evidence="2 3" key="1">
    <citation type="submission" date="2019-10" db="EMBL/GenBank/DDBJ databases">
        <title>The Genome Sequence of Clostridium tarantellae Isolated from Fish Brain.</title>
        <authorList>
            <person name="Bano L."/>
            <person name="Kiel M."/>
            <person name="Sales G."/>
            <person name="Doxey A.C."/>
            <person name="Mansfield M.J."/>
            <person name="Schiavone M."/>
            <person name="Rossetto O."/>
            <person name="Pirazzini M."/>
            <person name="Dobrindt U."/>
            <person name="Montecucco C."/>
        </authorList>
    </citation>
    <scope>NUCLEOTIDE SEQUENCE [LARGE SCALE GENOMIC DNA]</scope>
    <source>
        <strain evidence="2 3">DSM 3997</strain>
    </source>
</reference>
<evidence type="ECO:0000313" key="2">
    <source>
        <dbReference type="EMBL" id="MPQ44641.1"/>
    </source>
</evidence>
<keyword evidence="1" id="KW-0812">Transmembrane</keyword>
<feature type="transmembrane region" description="Helical" evidence="1">
    <location>
        <begin position="20"/>
        <end position="41"/>
    </location>
</feature>
<evidence type="ECO:0000256" key="1">
    <source>
        <dbReference type="SAM" id="Phobius"/>
    </source>
</evidence>
<keyword evidence="3" id="KW-1185">Reference proteome</keyword>
<keyword evidence="1" id="KW-0472">Membrane</keyword>
<gene>
    <name evidence="2" type="ORF">GBZ86_12910</name>
</gene>
<accession>A0A6I1MUX0</accession>
<dbReference type="RefSeq" id="WP_152891276.1">
    <property type="nucleotide sequence ID" value="NZ_WHJC01000265.1"/>
</dbReference>
<keyword evidence="1" id="KW-1133">Transmembrane helix</keyword>
<dbReference type="AlphaFoldDB" id="A0A6I1MUX0"/>
<comment type="caution">
    <text evidence="2">The sequence shown here is derived from an EMBL/GenBank/DDBJ whole genome shotgun (WGS) entry which is preliminary data.</text>
</comment>
<organism evidence="2 3">
    <name type="scientific">Clostridium tarantellae</name>
    <dbReference type="NCBI Taxonomy" id="39493"/>
    <lineage>
        <taxon>Bacteria</taxon>
        <taxon>Bacillati</taxon>
        <taxon>Bacillota</taxon>
        <taxon>Clostridia</taxon>
        <taxon>Eubacteriales</taxon>
        <taxon>Clostridiaceae</taxon>
        <taxon>Clostridium</taxon>
    </lineage>
</organism>